<proteinExistence type="predicted"/>
<dbReference type="OrthoDB" id="3871343at2"/>
<name>A0A561BLC4_9ACTN</name>
<dbReference type="AlphaFoldDB" id="A0A561BLC4"/>
<reference evidence="1 2" key="1">
    <citation type="submission" date="2019-06" db="EMBL/GenBank/DDBJ databases">
        <title>Sequencing the genomes of 1000 actinobacteria strains.</title>
        <authorList>
            <person name="Klenk H.-P."/>
        </authorList>
    </citation>
    <scope>NUCLEOTIDE SEQUENCE [LARGE SCALE GENOMIC DNA]</scope>
    <source>
        <strain evidence="1 2">DSM 24683</strain>
    </source>
</reference>
<gene>
    <name evidence="1" type="ORF">FB561_0754</name>
</gene>
<organism evidence="1 2">
    <name type="scientific">Kribbella amoyensis</name>
    <dbReference type="NCBI Taxonomy" id="996641"/>
    <lineage>
        <taxon>Bacteria</taxon>
        <taxon>Bacillati</taxon>
        <taxon>Actinomycetota</taxon>
        <taxon>Actinomycetes</taxon>
        <taxon>Propionibacteriales</taxon>
        <taxon>Kribbellaceae</taxon>
        <taxon>Kribbella</taxon>
    </lineage>
</organism>
<accession>A0A561BLC4</accession>
<keyword evidence="2" id="KW-1185">Reference proteome</keyword>
<evidence type="ECO:0000313" key="1">
    <source>
        <dbReference type="EMBL" id="TWD79690.1"/>
    </source>
</evidence>
<evidence type="ECO:0000313" key="2">
    <source>
        <dbReference type="Proteomes" id="UP000318380"/>
    </source>
</evidence>
<dbReference type="RefSeq" id="WP_145803026.1">
    <property type="nucleotide sequence ID" value="NZ_VIVK01000001.1"/>
</dbReference>
<protein>
    <recommendedName>
        <fullName evidence="3">Immunity protein 50 of polymorphic toxin system</fullName>
    </recommendedName>
</protein>
<sequence>MKFIEIEEIDGGYFLDPRKYLQELKLIGPDLPPGARRFAQDADHYDFAASKCVKDLTLSSVSISGGNGSLSAEVEFAPNKFKHESGLSVRYWGLVNLMVEVSPEAGGSGVRSETVRLGDVQLDEILPHESGCAHEIAFTGGVIRIVSADLVAEWRLAGE</sequence>
<evidence type="ECO:0008006" key="3">
    <source>
        <dbReference type="Google" id="ProtNLM"/>
    </source>
</evidence>
<dbReference type="EMBL" id="VIVK01000001">
    <property type="protein sequence ID" value="TWD79690.1"/>
    <property type="molecule type" value="Genomic_DNA"/>
</dbReference>
<dbReference type="Proteomes" id="UP000318380">
    <property type="component" value="Unassembled WGS sequence"/>
</dbReference>
<comment type="caution">
    <text evidence="1">The sequence shown here is derived from an EMBL/GenBank/DDBJ whole genome shotgun (WGS) entry which is preliminary data.</text>
</comment>